<dbReference type="Gene3D" id="1.20.1460.20">
    <property type="match status" value="1"/>
</dbReference>
<dbReference type="InterPro" id="IPR002490">
    <property type="entry name" value="V-ATPase_116kDa_su"/>
</dbReference>
<evidence type="ECO:0000256" key="4">
    <source>
        <dbReference type="ARBA" id="ARBA00022692"/>
    </source>
</evidence>
<feature type="domain" description="V-type ATP synthase subunit I N-terminal" evidence="10">
    <location>
        <begin position="119"/>
        <end position="210"/>
    </location>
</feature>
<keyword evidence="5 9" id="KW-1133">Transmembrane helix</keyword>
<name>A0A933ICX3_UNCT6</name>
<accession>A0A933ICX3</accession>
<evidence type="ECO:0000256" key="5">
    <source>
        <dbReference type="ARBA" id="ARBA00022989"/>
    </source>
</evidence>
<keyword evidence="6" id="KW-0406">Ion transport</keyword>
<sequence length="630" mass="69457">MIVAMAKALIIGPKNLQSQVIKTLQAMGRVHLSGLDWDRHNLKSYTLSLEQQTRKQWLEKINSEIDQFLVLTGFQGKPDRLVNPDWDGLPDLISGYQQRAKALAREKMELEDELSLVESYRGAYQALAPLMSKLENSHKVKAFGFLLKGNDVKAVKALALQLSKITSGRCEVYSHSLNDGRSAALAAYHSSDSEKIKGFFSKAGISELRLPAAMEARPMTEVVALLKEKASALPKRLEEIGRELAELSRSSGPVLLGYRELMADELSRFGASAQTGRGSLTFVVQGYLPQSQVEELKDLLRKEYQDQVTVQIVEIDHHQADKVPVILKNRSLIKPFELLLSIFSPPQYGTVDPTPFIAFFFPLFFGFIVGDIGYGVVMLVASILVMIKLKHNALAKSLSTIFLFCAVWTTVFGVIFGELFGDFGEHMHWIKPMAENLNRLSSESIMTLLKMAILIGVIQVYVGFGIMLYIGIKHRNLHHILEPVAFALGVLGVFGIFFTMMLKLLPASLLWPSIVLTGASAATLGILAGVAGPIEIFGAVGNILSYARLFAIGLSAAYLAYAANLIGRTIGGLPGFLVAALVVHPLFFALGLISPIMQPFRLQVVEFLTKFKYHDYPGKQYKPLKTIGGK</sequence>
<feature type="transmembrane region" description="Helical" evidence="9">
    <location>
        <begin position="356"/>
        <end position="386"/>
    </location>
</feature>
<dbReference type="PANTHER" id="PTHR11629:SF63">
    <property type="entry name" value="V-TYPE PROTON ATPASE SUBUNIT A"/>
    <property type="match status" value="1"/>
</dbReference>
<dbReference type="GO" id="GO:0046961">
    <property type="term" value="F:proton-transporting ATPase activity, rotational mechanism"/>
    <property type="evidence" value="ECO:0007669"/>
    <property type="project" value="InterPro"/>
</dbReference>
<evidence type="ECO:0000256" key="3">
    <source>
        <dbReference type="ARBA" id="ARBA00022448"/>
    </source>
</evidence>
<evidence type="ECO:0000256" key="7">
    <source>
        <dbReference type="ARBA" id="ARBA00023136"/>
    </source>
</evidence>
<comment type="subcellular location">
    <subcellularLocation>
        <location evidence="1">Membrane</location>
        <topology evidence="1">Multi-pass membrane protein</topology>
    </subcellularLocation>
</comment>
<feature type="transmembrane region" description="Helical" evidence="9">
    <location>
        <begin position="510"/>
        <end position="531"/>
    </location>
</feature>
<dbReference type="InterPro" id="IPR040574">
    <property type="entry name" value="V_ATPase_I_N"/>
</dbReference>
<feature type="transmembrane region" description="Helical" evidence="9">
    <location>
        <begin position="398"/>
        <end position="417"/>
    </location>
</feature>
<reference evidence="11" key="1">
    <citation type="submission" date="2020-07" db="EMBL/GenBank/DDBJ databases">
        <title>Huge and variable diversity of episymbiotic CPR bacteria and DPANN archaea in groundwater ecosystems.</title>
        <authorList>
            <person name="He C.Y."/>
            <person name="Keren R."/>
            <person name="Whittaker M."/>
            <person name="Farag I.F."/>
            <person name="Doudna J."/>
            <person name="Cate J.H.D."/>
            <person name="Banfield J.F."/>
        </authorList>
    </citation>
    <scope>NUCLEOTIDE SEQUENCE</scope>
    <source>
        <strain evidence="11">NC_groundwater_1520_Pr4_B-0.1um_53_5</strain>
    </source>
</reference>
<dbReference type="Gene3D" id="3.30.70.2750">
    <property type="match status" value="1"/>
</dbReference>
<feature type="transmembrane region" description="Helical" evidence="9">
    <location>
        <begin position="451"/>
        <end position="472"/>
    </location>
</feature>
<dbReference type="Pfam" id="PF18670">
    <property type="entry name" value="V_ATPase_I_N"/>
    <property type="match status" value="1"/>
</dbReference>
<evidence type="ECO:0000256" key="9">
    <source>
        <dbReference type="SAM" id="Phobius"/>
    </source>
</evidence>
<evidence type="ECO:0000256" key="2">
    <source>
        <dbReference type="ARBA" id="ARBA00009904"/>
    </source>
</evidence>
<keyword evidence="7 9" id="KW-0472">Membrane</keyword>
<evidence type="ECO:0000256" key="8">
    <source>
        <dbReference type="SAM" id="Coils"/>
    </source>
</evidence>
<evidence type="ECO:0000313" key="11">
    <source>
        <dbReference type="EMBL" id="MBI4727512.1"/>
    </source>
</evidence>
<keyword evidence="3" id="KW-0813">Transport</keyword>
<comment type="caution">
    <text evidence="11">The sequence shown here is derived from an EMBL/GenBank/DDBJ whole genome shotgun (WGS) entry which is preliminary data.</text>
</comment>
<gene>
    <name evidence="11" type="ORF">HY768_09925</name>
</gene>
<dbReference type="EMBL" id="JACQXR010000133">
    <property type="protein sequence ID" value="MBI4727512.1"/>
    <property type="molecule type" value="Genomic_DNA"/>
</dbReference>
<dbReference type="GO" id="GO:0016471">
    <property type="term" value="C:vacuolar proton-transporting V-type ATPase complex"/>
    <property type="evidence" value="ECO:0007669"/>
    <property type="project" value="TreeGrafter"/>
</dbReference>
<evidence type="ECO:0000256" key="6">
    <source>
        <dbReference type="ARBA" id="ARBA00023065"/>
    </source>
</evidence>
<keyword evidence="8" id="KW-0175">Coiled coil</keyword>
<comment type="similarity">
    <text evidence="2">Belongs to the V-ATPase 116 kDa subunit family.</text>
</comment>
<feature type="transmembrane region" description="Helical" evidence="9">
    <location>
        <begin position="543"/>
        <end position="561"/>
    </location>
</feature>
<proteinExistence type="inferred from homology"/>
<feature type="transmembrane region" description="Helical" evidence="9">
    <location>
        <begin position="573"/>
        <end position="593"/>
    </location>
</feature>
<protein>
    <recommendedName>
        <fullName evidence="10">V-type ATP synthase subunit I N-terminal domain-containing protein</fullName>
    </recommendedName>
</protein>
<feature type="transmembrane region" description="Helical" evidence="9">
    <location>
        <begin position="484"/>
        <end position="504"/>
    </location>
</feature>
<dbReference type="Pfam" id="PF01496">
    <property type="entry name" value="V_ATPase_I"/>
    <property type="match status" value="1"/>
</dbReference>
<evidence type="ECO:0000259" key="10">
    <source>
        <dbReference type="Pfam" id="PF18670"/>
    </source>
</evidence>
<dbReference type="Proteomes" id="UP000736328">
    <property type="component" value="Unassembled WGS sequence"/>
</dbReference>
<dbReference type="GO" id="GO:0033179">
    <property type="term" value="C:proton-transporting V-type ATPase, V0 domain"/>
    <property type="evidence" value="ECO:0007669"/>
    <property type="project" value="InterPro"/>
</dbReference>
<feature type="coiled-coil region" evidence="8">
    <location>
        <begin position="93"/>
        <end position="120"/>
    </location>
</feature>
<keyword evidence="4 9" id="KW-0812">Transmembrane</keyword>
<evidence type="ECO:0000256" key="1">
    <source>
        <dbReference type="ARBA" id="ARBA00004141"/>
    </source>
</evidence>
<dbReference type="PANTHER" id="PTHR11629">
    <property type="entry name" value="VACUOLAR PROTON ATPASES"/>
    <property type="match status" value="1"/>
</dbReference>
<evidence type="ECO:0000313" key="12">
    <source>
        <dbReference type="Proteomes" id="UP000736328"/>
    </source>
</evidence>
<dbReference type="Gene3D" id="3.30.70.2170">
    <property type="match status" value="1"/>
</dbReference>
<dbReference type="GO" id="GO:0051117">
    <property type="term" value="F:ATPase binding"/>
    <property type="evidence" value="ECO:0007669"/>
    <property type="project" value="TreeGrafter"/>
</dbReference>
<organism evidence="11 12">
    <name type="scientific">candidate division TA06 bacterium</name>
    <dbReference type="NCBI Taxonomy" id="2250710"/>
    <lineage>
        <taxon>Bacteria</taxon>
        <taxon>Bacteria division TA06</taxon>
    </lineage>
</organism>
<dbReference type="AlphaFoldDB" id="A0A933ICX3"/>
<dbReference type="GO" id="GO:0007035">
    <property type="term" value="P:vacuolar acidification"/>
    <property type="evidence" value="ECO:0007669"/>
    <property type="project" value="TreeGrafter"/>
</dbReference>